<dbReference type="EMBL" id="SLWV01000035">
    <property type="protein sequence ID" value="TCO69056.1"/>
    <property type="molecule type" value="Genomic_DNA"/>
</dbReference>
<dbReference type="InterPro" id="IPR003607">
    <property type="entry name" value="HD/PDEase_dom"/>
</dbReference>
<gene>
    <name evidence="2" type="ORF">EV214_1357</name>
</gene>
<evidence type="ECO:0000313" key="3">
    <source>
        <dbReference type="Proteomes" id="UP000294919"/>
    </source>
</evidence>
<dbReference type="InterPro" id="IPR006674">
    <property type="entry name" value="HD_domain"/>
</dbReference>
<name>A0A4R2KFB3_9FIRM</name>
<sequence length="402" mass="45914">MMYTNLSEIIYSLSRALDLSASGVANHHKIVALICLSIAKKLNMKEENRDLLFLSALVHDAGVISKEEAKDLLVFEDDKPFEHCRKGYEIFFGSKHTVEIAKILLFHHDHWKDVNESDIKKDEIALNSNIIYLADRVAIEVQKDKGYILSRNKEIIHKIAIERGTRFNPVVVDAFLEVSEQEAFWLDLQSKIIGELVNFYKPKIKVHITSTELVDIAFAFSKIIDSKSPYTYNHSNGVALVAEFLADKFGFSENEKIMIKVAGYLHDLGKIAVPNYILDKTSKLSKEEFEIVKKHPFYSYRLIQNIPGFEEIAAWGAFHHEKLDGSGYPFRLKGDEIPLGSRIMAVSDMFVALTEDRPYRKGLNKDICLGILKKESSMGYIDENVVNFVELFYDELVLLVKK</sequence>
<protein>
    <submittedName>
        <fullName evidence="2">HD domain-containing protein</fullName>
    </submittedName>
</protein>
<feature type="domain" description="HD-GYP" evidence="1">
    <location>
        <begin position="2"/>
        <end position="191"/>
    </location>
</feature>
<dbReference type="SUPFAM" id="SSF109604">
    <property type="entry name" value="HD-domain/PDEase-like"/>
    <property type="match status" value="2"/>
</dbReference>
<comment type="caution">
    <text evidence="2">The sequence shown here is derived from an EMBL/GenBank/DDBJ whole genome shotgun (WGS) entry which is preliminary data.</text>
</comment>
<dbReference type="RefSeq" id="WP_132247792.1">
    <property type="nucleotide sequence ID" value="NZ_SLWV01000035.1"/>
</dbReference>
<dbReference type="AlphaFoldDB" id="A0A4R2KFB3"/>
<dbReference type="OrthoDB" id="9804747at2"/>
<organism evidence="2 3">
    <name type="scientific">Marinisporobacter balticus</name>
    <dbReference type="NCBI Taxonomy" id="2018667"/>
    <lineage>
        <taxon>Bacteria</taxon>
        <taxon>Bacillati</taxon>
        <taxon>Bacillota</taxon>
        <taxon>Clostridia</taxon>
        <taxon>Peptostreptococcales</taxon>
        <taxon>Thermotaleaceae</taxon>
        <taxon>Marinisporobacter</taxon>
    </lineage>
</organism>
<dbReference type="PANTHER" id="PTHR43155:SF1">
    <property type="entry name" value="3'3'-CGAMP-SPECIFIC PHOSPHODIESTERASE 1"/>
    <property type="match status" value="1"/>
</dbReference>
<dbReference type="CDD" id="cd00077">
    <property type="entry name" value="HDc"/>
    <property type="match status" value="2"/>
</dbReference>
<evidence type="ECO:0000313" key="2">
    <source>
        <dbReference type="EMBL" id="TCO69056.1"/>
    </source>
</evidence>
<dbReference type="Pfam" id="PF01966">
    <property type="entry name" value="HD"/>
    <property type="match status" value="1"/>
</dbReference>
<feature type="domain" description="HD-GYP" evidence="1">
    <location>
        <begin position="209"/>
        <end position="402"/>
    </location>
</feature>
<dbReference type="SMART" id="SM00471">
    <property type="entry name" value="HDc"/>
    <property type="match status" value="2"/>
</dbReference>
<evidence type="ECO:0000259" key="1">
    <source>
        <dbReference type="PROSITE" id="PS51832"/>
    </source>
</evidence>
<reference evidence="2 3" key="1">
    <citation type="submission" date="2019-03" db="EMBL/GenBank/DDBJ databases">
        <title>Genomic Encyclopedia of Type Strains, Phase IV (KMG-IV): sequencing the most valuable type-strain genomes for metagenomic binning, comparative biology and taxonomic classification.</title>
        <authorList>
            <person name="Goeker M."/>
        </authorList>
    </citation>
    <scope>NUCLEOTIDE SEQUENCE [LARGE SCALE GENOMIC DNA]</scope>
    <source>
        <strain evidence="2 3">DSM 102940</strain>
    </source>
</reference>
<accession>A0A4R2KFB3</accession>
<dbReference type="Gene3D" id="1.10.3210.10">
    <property type="entry name" value="Hypothetical protein af1432"/>
    <property type="match status" value="2"/>
</dbReference>
<dbReference type="PROSITE" id="PS51832">
    <property type="entry name" value="HD_GYP"/>
    <property type="match status" value="2"/>
</dbReference>
<dbReference type="Pfam" id="PF13487">
    <property type="entry name" value="HD_5"/>
    <property type="match status" value="1"/>
</dbReference>
<dbReference type="PANTHER" id="PTHR43155">
    <property type="entry name" value="CYCLIC DI-GMP PHOSPHODIESTERASE PA4108-RELATED"/>
    <property type="match status" value="1"/>
</dbReference>
<keyword evidence="3" id="KW-1185">Reference proteome</keyword>
<dbReference type="InterPro" id="IPR037522">
    <property type="entry name" value="HD_GYP_dom"/>
</dbReference>
<proteinExistence type="predicted"/>
<dbReference type="Proteomes" id="UP000294919">
    <property type="component" value="Unassembled WGS sequence"/>
</dbReference>